<keyword evidence="2" id="KW-1185">Reference proteome</keyword>
<protein>
    <submittedName>
        <fullName evidence="1">Uncharacterized protein</fullName>
    </submittedName>
</protein>
<dbReference type="Proteomes" id="UP000030764">
    <property type="component" value="Unassembled WGS sequence"/>
</dbReference>
<dbReference type="AlphaFoldDB" id="A0A085M7R5"/>
<evidence type="ECO:0000313" key="2">
    <source>
        <dbReference type="Proteomes" id="UP000030764"/>
    </source>
</evidence>
<proteinExistence type="predicted"/>
<gene>
    <name evidence="1" type="ORF">M513_05742</name>
</gene>
<organism evidence="1 2">
    <name type="scientific">Trichuris suis</name>
    <name type="common">pig whipworm</name>
    <dbReference type="NCBI Taxonomy" id="68888"/>
    <lineage>
        <taxon>Eukaryota</taxon>
        <taxon>Metazoa</taxon>
        <taxon>Ecdysozoa</taxon>
        <taxon>Nematoda</taxon>
        <taxon>Enoplea</taxon>
        <taxon>Dorylaimia</taxon>
        <taxon>Trichinellida</taxon>
        <taxon>Trichuridae</taxon>
        <taxon>Trichuris</taxon>
    </lineage>
</organism>
<evidence type="ECO:0000313" key="1">
    <source>
        <dbReference type="EMBL" id="KFD53261.1"/>
    </source>
</evidence>
<sequence>MLDIIPHHDVSGRNVKLSDLTAEVLAVLDVGGTRVTVISSTIGSSTVGSSTVVSSTGRFVDRSVRRQIGSSTSRFVDWSFCRLAVLSTSRFVECNCERNLSNKIS</sequence>
<name>A0A085M7R5_9BILA</name>
<feature type="non-terminal residue" evidence="1">
    <location>
        <position position="105"/>
    </location>
</feature>
<reference evidence="1 2" key="1">
    <citation type="journal article" date="2014" name="Nat. Genet.">
        <title>Genome and transcriptome of the porcine whipworm Trichuris suis.</title>
        <authorList>
            <person name="Jex A.R."/>
            <person name="Nejsum P."/>
            <person name="Schwarz E.M."/>
            <person name="Hu L."/>
            <person name="Young N.D."/>
            <person name="Hall R.S."/>
            <person name="Korhonen P.K."/>
            <person name="Liao S."/>
            <person name="Thamsborg S."/>
            <person name="Xia J."/>
            <person name="Xu P."/>
            <person name="Wang S."/>
            <person name="Scheerlinck J.P."/>
            <person name="Hofmann A."/>
            <person name="Sternberg P.W."/>
            <person name="Wang J."/>
            <person name="Gasser R.B."/>
        </authorList>
    </citation>
    <scope>NUCLEOTIDE SEQUENCE [LARGE SCALE GENOMIC DNA]</scope>
    <source>
        <strain evidence="1">DCEP-RM93M</strain>
    </source>
</reference>
<dbReference type="EMBL" id="KL363218">
    <property type="protein sequence ID" value="KFD53261.1"/>
    <property type="molecule type" value="Genomic_DNA"/>
</dbReference>
<accession>A0A085M7R5</accession>